<sequence>MRKARVVSSSGTSMKLIGVCACDLLNSVSELLHKDFRDFSRNGECLVAGRVLDDINDNLKSLLLLWHSGFQSYIGGTNLDSFLNGNPLFITSSHLSNFFLIRDFA</sequence>
<evidence type="ECO:0000313" key="1">
    <source>
        <dbReference type="EMBL" id="GJT58095.1"/>
    </source>
</evidence>
<name>A0ABQ5F5E8_9ASTR</name>
<protein>
    <submittedName>
        <fullName evidence="1">Uncharacterized protein</fullName>
    </submittedName>
</protein>
<dbReference type="Proteomes" id="UP001151760">
    <property type="component" value="Unassembled WGS sequence"/>
</dbReference>
<organism evidence="1 2">
    <name type="scientific">Tanacetum coccineum</name>
    <dbReference type="NCBI Taxonomy" id="301880"/>
    <lineage>
        <taxon>Eukaryota</taxon>
        <taxon>Viridiplantae</taxon>
        <taxon>Streptophyta</taxon>
        <taxon>Embryophyta</taxon>
        <taxon>Tracheophyta</taxon>
        <taxon>Spermatophyta</taxon>
        <taxon>Magnoliopsida</taxon>
        <taxon>eudicotyledons</taxon>
        <taxon>Gunneridae</taxon>
        <taxon>Pentapetalae</taxon>
        <taxon>asterids</taxon>
        <taxon>campanulids</taxon>
        <taxon>Asterales</taxon>
        <taxon>Asteraceae</taxon>
        <taxon>Asteroideae</taxon>
        <taxon>Anthemideae</taxon>
        <taxon>Anthemidinae</taxon>
        <taxon>Tanacetum</taxon>
    </lineage>
</organism>
<reference evidence="1" key="1">
    <citation type="journal article" date="2022" name="Int. J. Mol. Sci.">
        <title>Draft Genome of Tanacetum Coccineum: Genomic Comparison of Closely Related Tanacetum-Family Plants.</title>
        <authorList>
            <person name="Yamashiro T."/>
            <person name="Shiraishi A."/>
            <person name="Nakayama K."/>
            <person name="Satake H."/>
        </authorList>
    </citation>
    <scope>NUCLEOTIDE SEQUENCE</scope>
</reference>
<evidence type="ECO:0000313" key="2">
    <source>
        <dbReference type="Proteomes" id="UP001151760"/>
    </source>
</evidence>
<proteinExistence type="predicted"/>
<gene>
    <name evidence="1" type="ORF">Tco_0993149</name>
</gene>
<accession>A0ABQ5F5E8</accession>
<reference evidence="1" key="2">
    <citation type="submission" date="2022-01" db="EMBL/GenBank/DDBJ databases">
        <authorList>
            <person name="Yamashiro T."/>
            <person name="Shiraishi A."/>
            <person name="Satake H."/>
            <person name="Nakayama K."/>
        </authorList>
    </citation>
    <scope>NUCLEOTIDE SEQUENCE</scope>
</reference>
<dbReference type="EMBL" id="BQNB010016987">
    <property type="protein sequence ID" value="GJT58095.1"/>
    <property type="molecule type" value="Genomic_DNA"/>
</dbReference>
<keyword evidence="2" id="KW-1185">Reference proteome</keyword>
<comment type="caution">
    <text evidence="1">The sequence shown here is derived from an EMBL/GenBank/DDBJ whole genome shotgun (WGS) entry which is preliminary data.</text>
</comment>